<comment type="caution">
    <text evidence="2">The sequence shown here is derived from an EMBL/GenBank/DDBJ whole genome shotgun (WGS) entry which is preliminary data.</text>
</comment>
<dbReference type="EMBL" id="BDDD01000267">
    <property type="protein sequence ID" value="GAV62640.1"/>
    <property type="molecule type" value="Genomic_DNA"/>
</dbReference>
<sequence length="119" mass="13276">KYRDKLQLNQFLVTLRDDFEPTHASLLNRQPLPSLDTAISELISEETKCLTTISQRSSFVIVATSFAPKKPDNSKRPCCIHCYRIIQTVKTCMDIVRKPPSHKNAAATTTTPSGTKSSP</sequence>
<feature type="region of interest" description="Disordered" evidence="1">
    <location>
        <begin position="100"/>
        <end position="119"/>
    </location>
</feature>
<protein>
    <recommendedName>
        <fullName evidence="4">UBN2 domain-containing protein</fullName>
    </recommendedName>
</protein>
<dbReference type="Proteomes" id="UP000187406">
    <property type="component" value="Unassembled WGS sequence"/>
</dbReference>
<evidence type="ECO:0000256" key="1">
    <source>
        <dbReference type="SAM" id="MobiDB-lite"/>
    </source>
</evidence>
<reference evidence="3" key="1">
    <citation type="submission" date="2016-04" db="EMBL/GenBank/DDBJ databases">
        <title>Cephalotus genome sequencing.</title>
        <authorList>
            <person name="Fukushima K."/>
            <person name="Hasebe M."/>
            <person name="Fang X."/>
        </authorList>
    </citation>
    <scope>NUCLEOTIDE SEQUENCE [LARGE SCALE GENOMIC DNA]</scope>
    <source>
        <strain evidence="3">cv. St1</strain>
    </source>
</reference>
<name>A0A1Q3B3V6_CEPFO</name>
<dbReference type="OrthoDB" id="1706811at2759"/>
<dbReference type="PANTHER" id="PTHR34222:SF100">
    <property type="entry name" value="CCHC-TYPE DOMAIN-CONTAINING PROTEIN"/>
    <property type="match status" value="1"/>
</dbReference>
<keyword evidence="3" id="KW-1185">Reference proteome</keyword>
<evidence type="ECO:0000313" key="3">
    <source>
        <dbReference type="Proteomes" id="UP000187406"/>
    </source>
</evidence>
<evidence type="ECO:0000313" key="2">
    <source>
        <dbReference type="EMBL" id="GAV62640.1"/>
    </source>
</evidence>
<dbReference type="InParanoid" id="A0A1Q3B3V6"/>
<proteinExistence type="predicted"/>
<evidence type="ECO:0008006" key="4">
    <source>
        <dbReference type="Google" id="ProtNLM"/>
    </source>
</evidence>
<accession>A0A1Q3B3V6</accession>
<gene>
    <name evidence="2" type="ORF">CFOL_v3_06163</name>
</gene>
<dbReference type="PANTHER" id="PTHR34222">
    <property type="entry name" value="GAG_PRE-INTEGRS DOMAIN-CONTAINING PROTEIN"/>
    <property type="match status" value="1"/>
</dbReference>
<feature type="non-terminal residue" evidence="2">
    <location>
        <position position="1"/>
    </location>
</feature>
<organism evidence="2 3">
    <name type="scientific">Cephalotus follicularis</name>
    <name type="common">Albany pitcher plant</name>
    <dbReference type="NCBI Taxonomy" id="3775"/>
    <lineage>
        <taxon>Eukaryota</taxon>
        <taxon>Viridiplantae</taxon>
        <taxon>Streptophyta</taxon>
        <taxon>Embryophyta</taxon>
        <taxon>Tracheophyta</taxon>
        <taxon>Spermatophyta</taxon>
        <taxon>Magnoliopsida</taxon>
        <taxon>eudicotyledons</taxon>
        <taxon>Gunneridae</taxon>
        <taxon>Pentapetalae</taxon>
        <taxon>rosids</taxon>
        <taxon>fabids</taxon>
        <taxon>Oxalidales</taxon>
        <taxon>Cephalotaceae</taxon>
        <taxon>Cephalotus</taxon>
    </lineage>
</organism>
<dbReference type="AlphaFoldDB" id="A0A1Q3B3V6"/>